<dbReference type="EMBL" id="JABANM010006482">
    <property type="protein sequence ID" value="KAF4745857.1"/>
    <property type="molecule type" value="Genomic_DNA"/>
</dbReference>
<name>A0A7J6TLZ8_PEROL</name>
<dbReference type="AlphaFoldDB" id="A0A7J6TLZ8"/>
<feature type="non-terminal residue" evidence="2">
    <location>
        <position position="1"/>
    </location>
</feature>
<evidence type="ECO:0000313" key="3">
    <source>
        <dbReference type="Proteomes" id="UP000574390"/>
    </source>
</evidence>
<sequence>EFSNQRVGAPTFLLSSHTGSDRPSDERILAVPEGPPCTALRVSADSDEFTTNDRWDYQHASLETATGMTQSGLLANATSTETSGSTVTSLREVFTVHMPLQWNFSPSYFKRVDMSRPVNGNPTIRAHADSATNGASKAKSDYYLEQYQSFNQDGQGCSSSDLGHLLRLCGFSPTNAMIRAFEV</sequence>
<comment type="caution">
    <text evidence="2">The sequence shown here is derived from an EMBL/GenBank/DDBJ whole genome shotgun (WGS) entry which is preliminary data.</text>
</comment>
<feature type="non-terminal residue" evidence="2">
    <location>
        <position position="183"/>
    </location>
</feature>
<feature type="region of interest" description="Disordered" evidence="1">
    <location>
        <begin position="1"/>
        <end position="24"/>
    </location>
</feature>
<protein>
    <submittedName>
        <fullName evidence="2">Uncharacterized protein</fullName>
    </submittedName>
</protein>
<evidence type="ECO:0000313" key="2">
    <source>
        <dbReference type="EMBL" id="KAF4745857.1"/>
    </source>
</evidence>
<reference evidence="2 3" key="1">
    <citation type="submission" date="2020-04" db="EMBL/GenBank/DDBJ databases">
        <title>Perkinsus olseni comparative genomics.</title>
        <authorList>
            <person name="Bogema D.R."/>
        </authorList>
    </citation>
    <scope>NUCLEOTIDE SEQUENCE [LARGE SCALE GENOMIC DNA]</scope>
    <source>
        <strain evidence="2">ATCC PRA-205</strain>
    </source>
</reference>
<accession>A0A7J6TLZ8</accession>
<dbReference type="Proteomes" id="UP000574390">
    <property type="component" value="Unassembled WGS sequence"/>
</dbReference>
<organism evidence="2 3">
    <name type="scientific">Perkinsus olseni</name>
    <name type="common">Perkinsus atlanticus</name>
    <dbReference type="NCBI Taxonomy" id="32597"/>
    <lineage>
        <taxon>Eukaryota</taxon>
        <taxon>Sar</taxon>
        <taxon>Alveolata</taxon>
        <taxon>Perkinsozoa</taxon>
        <taxon>Perkinsea</taxon>
        <taxon>Perkinsida</taxon>
        <taxon>Perkinsidae</taxon>
        <taxon>Perkinsus</taxon>
    </lineage>
</organism>
<proteinExistence type="predicted"/>
<evidence type="ECO:0000256" key="1">
    <source>
        <dbReference type="SAM" id="MobiDB-lite"/>
    </source>
</evidence>
<gene>
    <name evidence="2" type="ORF">FOZ62_004949</name>
</gene>